<dbReference type="GO" id="GO:0008234">
    <property type="term" value="F:cysteine-type peptidase activity"/>
    <property type="evidence" value="ECO:0007669"/>
    <property type="project" value="UniProtKB-KW"/>
</dbReference>
<proteinExistence type="inferred from homology"/>
<sequence length="362" mass="37274">MAAQQRPLRTHSQRTRRLVGGALTAGALLIGTYGTCGLGPAAADPVAAPATAGEAVQRLIDLSRQSEQLNQQALNAQADLDAKEAAAATADKQAADAAAALDAAKADIARFRPVIDRAASSALLGSRTNRLTSLLVSNSPQQLLDQMSIVDLVGARTNDQLSQYQKATDAATAAETAARAAADTARAASNAADAVRSDLEAKRAALQGSMAGVIAAWGQLSAGDKSALAGSMFPPGFDRDSLLEGLVPGSGTSALAAGLTRVGDPYVWGATGPDQFDCSGLVQWAFHQVGKNVPRTSQQQSTFGTPVAEKDLQPGDVVFFYSDISHVGIYAGNGLMLHASTFGVPVQVAPMGSTPFNSARRF</sequence>
<dbReference type="Proteomes" id="UP000267164">
    <property type="component" value="Chromosome"/>
</dbReference>
<evidence type="ECO:0000313" key="7">
    <source>
        <dbReference type="EMBL" id="AYF75567.1"/>
    </source>
</evidence>
<evidence type="ECO:0000259" key="6">
    <source>
        <dbReference type="PROSITE" id="PS51935"/>
    </source>
</evidence>
<dbReference type="Pfam" id="PF00877">
    <property type="entry name" value="NLPC_P60"/>
    <property type="match status" value="1"/>
</dbReference>
<evidence type="ECO:0000256" key="1">
    <source>
        <dbReference type="ARBA" id="ARBA00007074"/>
    </source>
</evidence>
<feature type="coiled-coil region" evidence="5">
    <location>
        <begin position="52"/>
        <end position="86"/>
    </location>
</feature>
<keyword evidence="4" id="KW-0788">Thiol protease</keyword>
<feature type="domain" description="NlpC/P60" evidence="6">
    <location>
        <begin position="248"/>
        <end position="362"/>
    </location>
</feature>
<reference evidence="7 8" key="1">
    <citation type="submission" date="2018-09" db="EMBL/GenBank/DDBJ databases">
        <title>Nocardia yunnanensis sp. nov., an actinomycete isolated from a soil sample.</title>
        <authorList>
            <person name="Zhang J."/>
        </authorList>
    </citation>
    <scope>NUCLEOTIDE SEQUENCE [LARGE SCALE GENOMIC DNA]</scope>
    <source>
        <strain evidence="7 8">CFHS0054</strain>
    </source>
</reference>
<protein>
    <submittedName>
        <fullName evidence="7">NlpC/P60 family protein</fullName>
    </submittedName>
</protein>
<organism evidence="7 8">
    <name type="scientific">Nocardia yunnanensis</name>
    <dbReference type="NCBI Taxonomy" id="2382165"/>
    <lineage>
        <taxon>Bacteria</taxon>
        <taxon>Bacillati</taxon>
        <taxon>Actinomycetota</taxon>
        <taxon>Actinomycetes</taxon>
        <taxon>Mycobacteriales</taxon>
        <taxon>Nocardiaceae</taxon>
        <taxon>Nocardia</taxon>
    </lineage>
</organism>
<evidence type="ECO:0000313" key="8">
    <source>
        <dbReference type="Proteomes" id="UP000267164"/>
    </source>
</evidence>
<dbReference type="OrthoDB" id="5177647at2"/>
<dbReference type="KEGG" id="nyu:D7D52_18825"/>
<dbReference type="InterPro" id="IPR051202">
    <property type="entry name" value="Peptidase_C40"/>
</dbReference>
<dbReference type="AlphaFoldDB" id="A0A386ZDX0"/>
<dbReference type="Gene3D" id="3.90.1720.10">
    <property type="entry name" value="endopeptidase domain like (from Nostoc punctiforme)"/>
    <property type="match status" value="1"/>
</dbReference>
<dbReference type="InterPro" id="IPR000064">
    <property type="entry name" value="NLP_P60_dom"/>
</dbReference>
<dbReference type="PROSITE" id="PS51935">
    <property type="entry name" value="NLPC_P60"/>
    <property type="match status" value="1"/>
</dbReference>
<dbReference type="RefSeq" id="WP_120738203.1">
    <property type="nucleotide sequence ID" value="NZ_CP032568.1"/>
</dbReference>
<dbReference type="InterPro" id="IPR038765">
    <property type="entry name" value="Papain-like_cys_pep_sf"/>
</dbReference>
<evidence type="ECO:0000256" key="3">
    <source>
        <dbReference type="ARBA" id="ARBA00022801"/>
    </source>
</evidence>
<dbReference type="GO" id="GO:0006508">
    <property type="term" value="P:proteolysis"/>
    <property type="evidence" value="ECO:0007669"/>
    <property type="project" value="UniProtKB-KW"/>
</dbReference>
<dbReference type="EMBL" id="CP032568">
    <property type="protein sequence ID" value="AYF75567.1"/>
    <property type="molecule type" value="Genomic_DNA"/>
</dbReference>
<dbReference type="PANTHER" id="PTHR47053">
    <property type="entry name" value="MUREIN DD-ENDOPEPTIDASE MEPH-RELATED"/>
    <property type="match status" value="1"/>
</dbReference>
<evidence type="ECO:0000256" key="5">
    <source>
        <dbReference type="SAM" id="Coils"/>
    </source>
</evidence>
<keyword evidence="2" id="KW-0645">Protease</keyword>
<dbReference type="PANTHER" id="PTHR47053:SF1">
    <property type="entry name" value="MUREIN DD-ENDOPEPTIDASE MEPH-RELATED"/>
    <property type="match status" value="1"/>
</dbReference>
<keyword evidence="5" id="KW-0175">Coiled coil</keyword>
<accession>A0A386ZDX0</accession>
<keyword evidence="3" id="KW-0378">Hydrolase</keyword>
<dbReference type="SUPFAM" id="SSF54001">
    <property type="entry name" value="Cysteine proteinases"/>
    <property type="match status" value="1"/>
</dbReference>
<gene>
    <name evidence="7" type="ORF">D7D52_18825</name>
</gene>
<keyword evidence="8" id="KW-1185">Reference proteome</keyword>
<evidence type="ECO:0000256" key="4">
    <source>
        <dbReference type="ARBA" id="ARBA00022807"/>
    </source>
</evidence>
<comment type="similarity">
    <text evidence="1">Belongs to the peptidase C40 family.</text>
</comment>
<name>A0A386ZDX0_9NOCA</name>
<evidence type="ECO:0000256" key="2">
    <source>
        <dbReference type="ARBA" id="ARBA00022670"/>
    </source>
</evidence>